<reference evidence="3 4" key="1">
    <citation type="submission" date="2021-04" db="EMBL/GenBank/DDBJ databases">
        <title>The genome sequence of type strain Ideonella paludis KCTC 32238.</title>
        <authorList>
            <person name="Liu Y."/>
        </authorList>
    </citation>
    <scope>NUCLEOTIDE SEQUENCE [LARGE SCALE GENOMIC DNA]</scope>
    <source>
        <strain evidence="3 4">KCTC 32238</strain>
    </source>
</reference>
<feature type="compositionally biased region" description="Low complexity" evidence="1">
    <location>
        <begin position="195"/>
        <end position="216"/>
    </location>
</feature>
<sequence>MIRRCEASKGARTPFASGVKLLPAALLAAALTGCATPEAPPTAPASVPATPTLQSFLDAGAKARKEGTRNKERDAYRAAAAAYPTSKQPWLKLAEGYFEDADYGNTILAAQEVLHRDAADQVATSMLAVSGLRVANTALTSMRKQNSLGADTRSQAEGVAKQLREVLGEPVLVPKSDNANAAPAPVRRPAPPARRPANAAAPAAEAPATTPAAAPAPAAPAKPPAKPANPFDKLK</sequence>
<evidence type="ECO:0000256" key="1">
    <source>
        <dbReference type="SAM" id="MobiDB-lite"/>
    </source>
</evidence>
<accession>A0ABS5E267</accession>
<dbReference type="PROSITE" id="PS51257">
    <property type="entry name" value="PROKAR_LIPOPROTEIN"/>
    <property type="match status" value="1"/>
</dbReference>
<dbReference type="RefSeq" id="WP_210810953.1">
    <property type="nucleotide sequence ID" value="NZ_JAGQDG010000008.1"/>
</dbReference>
<feature type="compositionally biased region" description="Pro residues" evidence="1">
    <location>
        <begin position="217"/>
        <end position="227"/>
    </location>
</feature>
<feature type="region of interest" description="Disordered" evidence="1">
    <location>
        <begin position="170"/>
        <end position="235"/>
    </location>
</feature>
<keyword evidence="2" id="KW-0732">Signal</keyword>
<proteinExistence type="predicted"/>
<name>A0ABS5E267_9BURK</name>
<protein>
    <recommendedName>
        <fullName evidence="5">Lipoprotein</fullName>
    </recommendedName>
</protein>
<evidence type="ECO:0000256" key="2">
    <source>
        <dbReference type="SAM" id="SignalP"/>
    </source>
</evidence>
<feature type="chain" id="PRO_5047330123" description="Lipoprotein" evidence="2">
    <location>
        <begin position="36"/>
        <end position="235"/>
    </location>
</feature>
<dbReference type="Proteomes" id="UP000672097">
    <property type="component" value="Unassembled WGS sequence"/>
</dbReference>
<dbReference type="EMBL" id="JAGQDG010000008">
    <property type="protein sequence ID" value="MBQ0937409.1"/>
    <property type="molecule type" value="Genomic_DNA"/>
</dbReference>
<keyword evidence="4" id="KW-1185">Reference proteome</keyword>
<evidence type="ECO:0000313" key="4">
    <source>
        <dbReference type="Proteomes" id="UP000672097"/>
    </source>
</evidence>
<evidence type="ECO:0000313" key="3">
    <source>
        <dbReference type="EMBL" id="MBQ0937409.1"/>
    </source>
</evidence>
<comment type="caution">
    <text evidence="3">The sequence shown here is derived from an EMBL/GenBank/DDBJ whole genome shotgun (WGS) entry which is preliminary data.</text>
</comment>
<organism evidence="3 4">
    <name type="scientific">Ideonella paludis</name>
    <dbReference type="NCBI Taxonomy" id="1233411"/>
    <lineage>
        <taxon>Bacteria</taxon>
        <taxon>Pseudomonadati</taxon>
        <taxon>Pseudomonadota</taxon>
        <taxon>Betaproteobacteria</taxon>
        <taxon>Burkholderiales</taxon>
        <taxon>Sphaerotilaceae</taxon>
        <taxon>Ideonella</taxon>
    </lineage>
</organism>
<feature type="signal peptide" evidence="2">
    <location>
        <begin position="1"/>
        <end position="35"/>
    </location>
</feature>
<gene>
    <name evidence="3" type="ORF">KAK11_18940</name>
</gene>
<evidence type="ECO:0008006" key="5">
    <source>
        <dbReference type="Google" id="ProtNLM"/>
    </source>
</evidence>